<dbReference type="EMBL" id="SIHJ01000001">
    <property type="protein sequence ID" value="TWT38122.1"/>
    <property type="molecule type" value="Genomic_DNA"/>
</dbReference>
<comment type="caution">
    <text evidence="1">The sequence shown here is derived from an EMBL/GenBank/DDBJ whole genome shotgun (WGS) entry which is preliminary data.</text>
</comment>
<dbReference type="AlphaFoldDB" id="A0A5C5VK88"/>
<evidence type="ECO:0000313" key="2">
    <source>
        <dbReference type="Proteomes" id="UP000316714"/>
    </source>
</evidence>
<keyword evidence="2" id="KW-1185">Reference proteome</keyword>
<dbReference type="Pfam" id="PF06727">
    <property type="entry name" value="DUF1207"/>
    <property type="match status" value="1"/>
</dbReference>
<protein>
    <recommendedName>
        <fullName evidence="3">DUF1207 domain-containing protein</fullName>
    </recommendedName>
</protein>
<reference evidence="1 2" key="1">
    <citation type="submission" date="2019-02" db="EMBL/GenBank/DDBJ databases">
        <title>Deep-cultivation of Planctomycetes and their phenomic and genomic characterization uncovers novel biology.</title>
        <authorList>
            <person name="Wiegand S."/>
            <person name="Jogler M."/>
            <person name="Boedeker C."/>
            <person name="Pinto D."/>
            <person name="Vollmers J."/>
            <person name="Rivas-Marin E."/>
            <person name="Kohn T."/>
            <person name="Peeters S.H."/>
            <person name="Heuer A."/>
            <person name="Rast P."/>
            <person name="Oberbeckmann S."/>
            <person name="Bunk B."/>
            <person name="Jeske O."/>
            <person name="Meyerdierks A."/>
            <person name="Storesund J.E."/>
            <person name="Kallscheuer N."/>
            <person name="Luecker S."/>
            <person name="Lage O.M."/>
            <person name="Pohl T."/>
            <person name="Merkel B.J."/>
            <person name="Hornburger P."/>
            <person name="Mueller R.-W."/>
            <person name="Bruemmer F."/>
            <person name="Labrenz M."/>
            <person name="Spormann A.M."/>
            <person name="Op Den Camp H."/>
            <person name="Overmann J."/>
            <person name="Amann R."/>
            <person name="Jetten M.S.M."/>
            <person name="Mascher T."/>
            <person name="Medema M.H."/>
            <person name="Devos D.P."/>
            <person name="Kaster A.-K."/>
            <person name="Ovreas L."/>
            <person name="Rohde M."/>
            <person name="Galperin M.Y."/>
            <person name="Jogler C."/>
        </authorList>
    </citation>
    <scope>NUCLEOTIDE SEQUENCE [LARGE SCALE GENOMIC DNA]</scope>
    <source>
        <strain evidence="1 2">KOR34</strain>
    </source>
</reference>
<dbReference type="Proteomes" id="UP000316714">
    <property type="component" value="Unassembled WGS sequence"/>
</dbReference>
<accession>A0A5C5VK88</accession>
<gene>
    <name evidence="1" type="ORF">KOR34_30900</name>
</gene>
<evidence type="ECO:0008006" key="3">
    <source>
        <dbReference type="Google" id="ProtNLM"/>
    </source>
</evidence>
<sequence length="359" mass="39823">MWYAHTSSVSRTLLALALVGGVAGGAVGVPPADPFLQSTAYAQPGGGADPIELSDFISVDDAPRVAQQMLPPEQDLADVVLASDLCYDSYGSCQPSHYGRGGGYWSWQCLPDSLIWHSYLAGPREPRIGTKFLNVSGSQERGQVLWDATVGGRRGLIRYGDTNSLRPQGWQLDIEGAALVRLNIDEERDVEASDFRFGIPLTYGAGNVQYKTGYYHLSSHLGDEFLARNPSATRLNYVRDAIMLGVSYNPTPNWRLYGEVDYAFFTAGGAEPWEFQFGLEYSQAGPTGFHGTPFFATNAHLREELDYSGDWTTQFGWLWRNCSGNTMRVGLHYMNGKSTQYQFLNHSEEQLGLGIWYDY</sequence>
<dbReference type="OrthoDB" id="238106at2"/>
<dbReference type="InterPro" id="IPR009599">
    <property type="entry name" value="DUF1207"/>
</dbReference>
<proteinExistence type="predicted"/>
<name>A0A5C5VK88_9BACT</name>
<dbReference type="Gene3D" id="2.40.160.60">
    <property type="entry name" value="Outer membrane protein transport protein (OMPP1/FadL/TodX)"/>
    <property type="match status" value="1"/>
</dbReference>
<organism evidence="1 2">
    <name type="scientific">Posidoniimonas corsicana</name>
    <dbReference type="NCBI Taxonomy" id="1938618"/>
    <lineage>
        <taxon>Bacteria</taxon>
        <taxon>Pseudomonadati</taxon>
        <taxon>Planctomycetota</taxon>
        <taxon>Planctomycetia</taxon>
        <taxon>Pirellulales</taxon>
        <taxon>Lacipirellulaceae</taxon>
        <taxon>Posidoniimonas</taxon>
    </lineage>
</organism>
<dbReference type="RefSeq" id="WP_146565412.1">
    <property type="nucleotide sequence ID" value="NZ_SIHJ01000001.1"/>
</dbReference>
<evidence type="ECO:0000313" key="1">
    <source>
        <dbReference type="EMBL" id="TWT38122.1"/>
    </source>
</evidence>
<dbReference type="SUPFAM" id="SSF56935">
    <property type="entry name" value="Porins"/>
    <property type="match status" value="1"/>
</dbReference>